<protein>
    <recommendedName>
        <fullName evidence="1">Transcription regulator PadR N-terminal domain-containing protein</fullName>
    </recommendedName>
</protein>
<feature type="domain" description="Transcription regulator PadR N-terminal" evidence="1">
    <location>
        <begin position="37"/>
        <end position="82"/>
    </location>
</feature>
<dbReference type="Proteomes" id="UP000612899">
    <property type="component" value="Unassembled WGS sequence"/>
</dbReference>
<dbReference type="InterPro" id="IPR036388">
    <property type="entry name" value="WH-like_DNA-bd_sf"/>
</dbReference>
<dbReference type="AlphaFoldDB" id="A0A8J3QEX9"/>
<gene>
    <name evidence="2" type="ORF">Rhe02_65310</name>
</gene>
<dbReference type="Pfam" id="PF03551">
    <property type="entry name" value="PadR"/>
    <property type="match status" value="1"/>
</dbReference>
<name>A0A8J3QEX9_9ACTN</name>
<reference evidence="2" key="1">
    <citation type="submission" date="2021-01" db="EMBL/GenBank/DDBJ databases">
        <title>Whole genome shotgun sequence of Rhizocola hellebori NBRC 109834.</title>
        <authorList>
            <person name="Komaki H."/>
            <person name="Tamura T."/>
        </authorList>
    </citation>
    <scope>NUCLEOTIDE SEQUENCE</scope>
    <source>
        <strain evidence="2">NBRC 109834</strain>
    </source>
</reference>
<dbReference type="InterPro" id="IPR005149">
    <property type="entry name" value="Tscrpt_reg_PadR_N"/>
</dbReference>
<dbReference type="Gene3D" id="1.10.10.10">
    <property type="entry name" value="Winged helix-like DNA-binding domain superfamily/Winged helix DNA-binding domain"/>
    <property type="match status" value="1"/>
</dbReference>
<evidence type="ECO:0000313" key="3">
    <source>
        <dbReference type="Proteomes" id="UP000612899"/>
    </source>
</evidence>
<evidence type="ECO:0000259" key="1">
    <source>
        <dbReference type="Pfam" id="PF03551"/>
    </source>
</evidence>
<dbReference type="RefSeq" id="WP_239124196.1">
    <property type="nucleotide sequence ID" value="NZ_BONY01000050.1"/>
</dbReference>
<sequence length="118" mass="12685">MVDSVRVTAGVAQVLAVLLGDPKLGWYGLDLMRATGQSSGRLYPVLARLLAAGWVRADWEDIDSAVSGRPARRCYRLTPDGVVVARAELAAVHERLRPRGTRTPRAAGAVTYTVVSGR</sequence>
<dbReference type="InterPro" id="IPR036390">
    <property type="entry name" value="WH_DNA-bd_sf"/>
</dbReference>
<accession>A0A8J3QEX9</accession>
<comment type="caution">
    <text evidence="2">The sequence shown here is derived from an EMBL/GenBank/DDBJ whole genome shotgun (WGS) entry which is preliminary data.</text>
</comment>
<proteinExistence type="predicted"/>
<organism evidence="2 3">
    <name type="scientific">Rhizocola hellebori</name>
    <dbReference type="NCBI Taxonomy" id="1392758"/>
    <lineage>
        <taxon>Bacteria</taxon>
        <taxon>Bacillati</taxon>
        <taxon>Actinomycetota</taxon>
        <taxon>Actinomycetes</taxon>
        <taxon>Micromonosporales</taxon>
        <taxon>Micromonosporaceae</taxon>
        <taxon>Rhizocola</taxon>
    </lineage>
</organism>
<dbReference type="SUPFAM" id="SSF46785">
    <property type="entry name" value="Winged helix' DNA-binding domain"/>
    <property type="match status" value="1"/>
</dbReference>
<keyword evidence="3" id="KW-1185">Reference proteome</keyword>
<dbReference type="EMBL" id="BONY01000050">
    <property type="protein sequence ID" value="GIH08464.1"/>
    <property type="molecule type" value="Genomic_DNA"/>
</dbReference>
<evidence type="ECO:0000313" key="2">
    <source>
        <dbReference type="EMBL" id="GIH08464.1"/>
    </source>
</evidence>